<gene>
    <name evidence="2" type="ORF">AFUS01_LOCUS20354</name>
</gene>
<keyword evidence="1" id="KW-0175">Coiled coil</keyword>
<evidence type="ECO:0000313" key="2">
    <source>
        <dbReference type="EMBL" id="CAG7731783.1"/>
    </source>
</evidence>
<dbReference type="Proteomes" id="UP000708208">
    <property type="component" value="Unassembled WGS sequence"/>
</dbReference>
<protein>
    <submittedName>
        <fullName evidence="2">Uncharacterized protein</fullName>
    </submittedName>
</protein>
<comment type="caution">
    <text evidence="2">The sequence shown here is derived from an EMBL/GenBank/DDBJ whole genome shotgun (WGS) entry which is preliminary data.</text>
</comment>
<reference evidence="2" key="1">
    <citation type="submission" date="2021-06" db="EMBL/GenBank/DDBJ databases">
        <authorList>
            <person name="Hodson N. C."/>
            <person name="Mongue J. A."/>
            <person name="Jaron S. K."/>
        </authorList>
    </citation>
    <scope>NUCLEOTIDE SEQUENCE</scope>
</reference>
<name>A0A8J2K233_9HEXA</name>
<feature type="coiled-coil region" evidence="1">
    <location>
        <begin position="62"/>
        <end position="115"/>
    </location>
</feature>
<proteinExistence type="predicted"/>
<evidence type="ECO:0000256" key="1">
    <source>
        <dbReference type="SAM" id="Coils"/>
    </source>
</evidence>
<dbReference type="EMBL" id="CAJVCH010219764">
    <property type="protein sequence ID" value="CAG7731783.1"/>
    <property type="molecule type" value="Genomic_DNA"/>
</dbReference>
<accession>A0A8J2K233</accession>
<organism evidence="2 3">
    <name type="scientific">Allacma fusca</name>
    <dbReference type="NCBI Taxonomy" id="39272"/>
    <lineage>
        <taxon>Eukaryota</taxon>
        <taxon>Metazoa</taxon>
        <taxon>Ecdysozoa</taxon>
        <taxon>Arthropoda</taxon>
        <taxon>Hexapoda</taxon>
        <taxon>Collembola</taxon>
        <taxon>Symphypleona</taxon>
        <taxon>Sminthuridae</taxon>
        <taxon>Allacma</taxon>
    </lineage>
</organism>
<dbReference type="AlphaFoldDB" id="A0A8J2K233"/>
<evidence type="ECO:0000313" key="3">
    <source>
        <dbReference type="Proteomes" id="UP000708208"/>
    </source>
</evidence>
<keyword evidence="3" id="KW-1185">Reference proteome</keyword>
<sequence>MATDEINKKYYDMVETFKKNVAESLKNQTNAWNELLQSGQKNFVDLQQYYGKGHQELLNQMKKANTEMLEKLTKNYQDLRESLQNNYNNLMQQSATNLNKNLDQFKTNCEEAMKKVPALSPKTYQDAMSELKAMHGKTSESIQKAFTTLIEHMDKSFRDTIKQLQLPEVKNKTPPRTDVKK</sequence>